<dbReference type="InterPro" id="IPR047187">
    <property type="entry name" value="SF1_C_Upf1"/>
</dbReference>
<dbReference type="InterPro" id="IPR003593">
    <property type="entry name" value="AAA+_ATPase"/>
</dbReference>
<dbReference type="Gene3D" id="3.40.50.300">
    <property type="entry name" value="P-loop containing nucleotide triphosphate hydrolases"/>
    <property type="match status" value="3"/>
</dbReference>
<dbReference type="InterPro" id="IPR041677">
    <property type="entry name" value="DNA2/NAM7_AAA_11"/>
</dbReference>
<dbReference type="Proteomes" id="UP000464086">
    <property type="component" value="Chromosome"/>
</dbReference>
<dbReference type="InterPro" id="IPR045055">
    <property type="entry name" value="DNA2/NAM7-like"/>
</dbReference>
<evidence type="ECO:0000256" key="1">
    <source>
        <dbReference type="SAM" id="MobiDB-lite"/>
    </source>
</evidence>
<organism evidence="3 4">
    <name type="scientific">Sphingobium yanoikuyae</name>
    <name type="common">Sphingomonas yanoikuyae</name>
    <dbReference type="NCBI Taxonomy" id="13690"/>
    <lineage>
        <taxon>Bacteria</taxon>
        <taxon>Pseudomonadati</taxon>
        <taxon>Pseudomonadota</taxon>
        <taxon>Alphaproteobacteria</taxon>
        <taxon>Sphingomonadales</taxon>
        <taxon>Sphingomonadaceae</taxon>
        <taxon>Sphingobium</taxon>
    </lineage>
</organism>
<dbReference type="SUPFAM" id="SSF52540">
    <property type="entry name" value="P-loop containing nucleoside triphosphate hydrolases"/>
    <property type="match status" value="1"/>
</dbReference>
<feature type="domain" description="AAA+ ATPase" evidence="2">
    <location>
        <begin position="879"/>
        <end position="1512"/>
    </location>
</feature>
<protein>
    <submittedName>
        <fullName evidence="3">AAA family ATPase</fullName>
    </submittedName>
</protein>
<dbReference type="EMBL" id="CP047218">
    <property type="protein sequence ID" value="QHD69734.1"/>
    <property type="molecule type" value="Genomic_DNA"/>
</dbReference>
<sequence>MKTLIEKSCSTSKTRFSEGVESLLVDHVRALFQADEIALQSIDQRSDNVRKDAQLAASKLQQHANFRLSRLQDFSERAVSVSKQLAASVRQLTDERDALRSLIERGKAHQWSETEIATAKAHADGALTDAAKEIEERKGQIEVLLKRNGELALEQQAIATSKSDSEALFSSLTSGLEPQPYRDALDAEINAREIEFRKISQDLQRSLAEQRDIRSATEAQVAQLKKDLNEAHVHAAQLASAKGLGRLALHLTNLFSRSEDDIARDLKTEQDRLSAAKKKIAGLDLQLAEHRRGHEEQLASLPIAVRQKLADKALQESNKAAAQLSEIERMSAEISSNLTAQRADISARKARYDDEQRRLVGAYFDEMLEEAQLSLGGIETSIATIKSRHLRARRRQERLQCLLERRRAELEEDLLACSRQENAQLESLEGEAHRWRVRLQDRAPRAAMVFDPTTSSFREKEAFGNATQRGHIAYRRTSEEPRTLASLPVLLQRRLQTGYVSRDDERLASVLASHFNAEEPAEEERAHFIDNFSDKFFGDDGEERGFFVSVVSDEKRGTLVLFRPAKVLPQLKSALPDAMSICVLCRLAYDEERTPGNTTLYLLDAALVPDCEPRPFERAIALIRHTSRSRLPAAAHPLEELLSKAAFPAPVLLIELEDRLRDWEGYLDWADEQILRQAPSAMLGPGEWKDRSWEGIVFCETKQVARMLTSGPKFAGSQPRMELFRWGTHERLGSSAGSFRCDSVEIVDENPTIDISRHCPWPNGAARSVRIVLRARDAAALGELADDASFGLRNMSEAAGARTQISRYRDALRQLQVLAPGGKHRSRLAAAPYLMASIFNVSQAPKPMEKPGRFLNADIADLYRLNEDQGRAVEVMLAAPEIAYIQGPPGTGKTTMIAAACAHFVRSGQRVLIASQTNLAVENALERLIEDPEARPLWLSRIEGDQKKSSAIGDWYRLAADHVEAAVHDPFLSLADDVGHWQIWLERARKLERDRASIGSDLQCRERELCEAQEQLNELLRRQEHEFENDARGKWWGMAHDALAHASDWNASLFSPALAPDAADLLKLLAAHDGKTPRLDVSAGALHRQVQEKVRALQPQVNSEDDHRAAEILLMRSAIVAEWPDFTSPSRPDREGQEENSVTAAQAEIQVQRAQQSLGDAHERANAVGEMVEKLLSEIEGFLIQSQIPSELSAAIDAVQYHADLQSVRLNDVDPLRAWLPLLDQWAQDAKKKAANPSSTDRMGERYIRHANVIGITCNSDFSILSEAGFTRFDVVIIDEVSKATPLELLRPMLLAPKTILVGDHRQLPPTFDFANVGQSDKSPTEDEDSEALEREADLLRKYERLTTASLFRDGFAEIDPKSRAALHTQYRMHPQIMALVNRFYDGRLESGLVDPDGLDETAEWSWRTHGLTLNSRTGGHYLSPHQHALWIDSSEDDAGKPAYEESESGGIGNQLEARLVAQLVADIVDACAREQRKKTIAVATFYNHQKRLIRASLREKLGPRFHEQRIDVETVDRFQGKEADIVIVSMVRNRSPQKGRLGRNSNPAKFERINVAFSRARDLLVVVGARQTFERFEVAIEPVDGGAPQRTRVYGQIIDDIRDAGGLWRAQDILGPRTRRSGDRPA</sequence>
<dbReference type="InterPro" id="IPR027417">
    <property type="entry name" value="P-loop_NTPase"/>
</dbReference>
<accession>A0A6P1GN97</accession>
<dbReference type="GO" id="GO:0004386">
    <property type="term" value="F:helicase activity"/>
    <property type="evidence" value="ECO:0007669"/>
    <property type="project" value="InterPro"/>
</dbReference>
<reference evidence="3 4" key="1">
    <citation type="submission" date="2019-12" db="EMBL/GenBank/DDBJ databases">
        <title>Functional and genomic insights into the Sphingobium yanoikuyae YC-JY1, a bacterium efficiently degrading bisphenol A.</title>
        <authorList>
            <person name="Jia Y."/>
            <person name="Li X."/>
            <person name="Wang J."/>
            <person name="Eltoukhy A."/>
            <person name="Lamraoui I."/>
            <person name="Yan Y."/>
        </authorList>
    </citation>
    <scope>NUCLEOTIDE SEQUENCE [LARGE SCALE GENOMIC DNA]</scope>
    <source>
        <strain evidence="3 4">YC-JY1</strain>
    </source>
</reference>
<evidence type="ECO:0000313" key="3">
    <source>
        <dbReference type="EMBL" id="QHD69734.1"/>
    </source>
</evidence>
<name>A0A6P1GN97_SPHYA</name>
<dbReference type="Pfam" id="PF13087">
    <property type="entry name" value="AAA_12"/>
    <property type="match status" value="1"/>
</dbReference>
<dbReference type="PANTHER" id="PTHR10887">
    <property type="entry name" value="DNA2/NAM7 HELICASE FAMILY"/>
    <property type="match status" value="1"/>
</dbReference>
<dbReference type="Pfam" id="PF13086">
    <property type="entry name" value="AAA_11"/>
    <property type="match status" value="1"/>
</dbReference>
<dbReference type="CDD" id="cd18808">
    <property type="entry name" value="SF1_C_Upf1"/>
    <property type="match status" value="1"/>
</dbReference>
<dbReference type="SMART" id="SM00382">
    <property type="entry name" value="AAA"/>
    <property type="match status" value="1"/>
</dbReference>
<proteinExistence type="predicted"/>
<evidence type="ECO:0000259" key="2">
    <source>
        <dbReference type="SMART" id="SM00382"/>
    </source>
</evidence>
<gene>
    <name evidence="3" type="ORF">GS397_23655</name>
</gene>
<dbReference type="PANTHER" id="PTHR10887:SF495">
    <property type="entry name" value="HELICASE SENATAXIN ISOFORM X1-RELATED"/>
    <property type="match status" value="1"/>
</dbReference>
<dbReference type="InterPro" id="IPR041679">
    <property type="entry name" value="DNA2/NAM7-like_C"/>
</dbReference>
<feature type="region of interest" description="Disordered" evidence="1">
    <location>
        <begin position="1313"/>
        <end position="1332"/>
    </location>
</feature>
<evidence type="ECO:0000313" key="4">
    <source>
        <dbReference type="Proteomes" id="UP000464086"/>
    </source>
</evidence>
<dbReference type="RefSeq" id="WP_159367809.1">
    <property type="nucleotide sequence ID" value="NZ_CP047218.1"/>
</dbReference>